<comment type="caution">
    <text evidence="3">The sequence shown here is derived from an EMBL/GenBank/DDBJ whole genome shotgun (WGS) entry which is preliminary data.</text>
</comment>
<dbReference type="PANTHER" id="PTHR10472:SF5">
    <property type="entry name" value="D-AMINOACYL-TRNA DEACYLASE 1"/>
    <property type="match status" value="1"/>
</dbReference>
<comment type="function">
    <text evidence="2">An aminoacyl-tRNA editing enzyme that deacylates mischarged D-aminoacyl-tRNAs. Also deacylates mischarged glycyl-tRNA(Ala), protecting cells against glycine mischarging by AlaRS. Acts via tRNA-based rather than protein-based catalysis; rejects L-amino acids rather than detecting D-amino acids in the active site. By recycling D-aminoacyl-tRNA to D-amino acids and free tRNA molecules, this enzyme counteracts the toxicity associated with the formation of D-aminoacyl-tRNA entities in vivo and helps enforce protein L-homochirality.</text>
</comment>
<dbReference type="Pfam" id="PF02580">
    <property type="entry name" value="Tyr_Deacylase"/>
    <property type="match status" value="1"/>
</dbReference>
<keyword evidence="2" id="KW-0378">Hydrolase</keyword>
<dbReference type="NCBIfam" id="TIGR00256">
    <property type="entry name" value="D-aminoacyl-tRNA deacylase"/>
    <property type="match status" value="1"/>
</dbReference>
<sequence>MIAVVQRVLQSSVVIDGSLYSQIEKGVNILIGFEKGDNVENIARMAKKCSELRIFEDENGKMSKSLIDIKGEMLIVSQFTLAGDVSKGRRPDFTNAMHPDLAKEYYEKFIYECKKIVGDDKVKSGVFAADMKVSILNDGPVTIIIKL</sequence>
<organism evidence="3 4">
    <name type="scientific">Calditerrivibrio nitroreducens</name>
    <dbReference type="NCBI Taxonomy" id="477976"/>
    <lineage>
        <taxon>Bacteria</taxon>
        <taxon>Pseudomonadati</taxon>
        <taxon>Deferribacterota</taxon>
        <taxon>Deferribacteres</taxon>
        <taxon>Deferribacterales</taxon>
        <taxon>Calditerrivibrionaceae</taxon>
    </lineage>
</organism>
<dbReference type="EC" id="3.1.1.96" evidence="2"/>
<comment type="catalytic activity">
    <reaction evidence="2">
        <text>glycyl-tRNA(Ala) + H2O = tRNA(Ala) + glycine + H(+)</text>
        <dbReference type="Rhea" id="RHEA:53744"/>
        <dbReference type="Rhea" id="RHEA-COMP:9657"/>
        <dbReference type="Rhea" id="RHEA-COMP:13640"/>
        <dbReference type="ChEBI" id="CHEBI:15377"/>
        <dbReference type="ChEBI" id="CHEBI:15378"/>
        <dbReference type="ChEBI" id="CHEBI:57305"/>
        <dbReference type="ChEBI" id="CHEBI:78442"/>
        <dbReference type="ChEBI" id="CHEBI:78522"/>
    </reaction>
</comment>
<comment type="subcellular location">
    <subcellularLocation>
        <location evidence="2">Cytoplasm</location>
    </subcellularLocation>
</comment>
<dbReference type="Gene3D" id="3.50.80.10">
    <property type="entry name" value="D-tyrosyl-tRNA(Tyr) deacylase"/>
    <property type="match status" value="1"/>
</dbReference>
<comment type="catalytic activity">
    <reaction evidence="2">
        <text>a D-aminoacyl-tRNA + H2O = a tRNA + a D-alpha-amino acid + H(+)</text>
        <dbReference type="Rhea" id="RHEA:13953"/>
        <dbReference type="Rhea" id="RHEA-COMP:10123"/>
        <dbReference type="Rhea" id="RHEA-COMP:10124"/>
        <dbReference type="ChEBI" id="CHEBI:15377"/>
        <dbReference type="ChEBI" id="CHEBI:15378"/>
        <dbReference type="ChEBI" id="CHEBI:59871"/>
        <dbReference type="ChEBI" id="CHEBI:78442"/>
        <dbReference type="ChEBI" id="CHEBI:79333"/>
        <dbReference type="EC" id="3.1.1.96"/>
    </reaction>
</comment>
<dbReference type="GO" id="GO:0043908">
    <property type="term" value="F:Ser(Gly)-tRNA(Ala) hydrolase activity"/>
    <property type="evidence" value="ECO:0007669"/>
    <property type="project" value="UniProtKB-UniRule"/>
</dbReference>
<name>A0A2J6WRR9_9BACT</name>
<dbReference type="GO" id="GO:0051500">
    <property type="term" value="F:D-tyrosyl-tRNA(Tyr) deacylase activity"/>
    <property type="evidence" value="ECO:0007669"/>
    <property type="project" value="TreeGrafter"/>
</dbReference>
<evidence type="ECO:0000313" key="3">
    <source>
        <dbReference type="EMBL" id="PMP73091.1"/>
    </source>
</evidence>
<keyword evidence="2" id="KW-0694">RNA-binding</keyword>
<accession>A0A2J6WRR9</accession>
<dbReference type="EC" id="3.1.1.-" evidence="2"/>
<comment type="subunit">
    <text evidence="2">Homodimer.</text>
</comment>
<dbReference type="GO" id="GO:0000049">
    <property type="term" value="F:tRNA binding"/>
    <property type="evidence" value="ECO:0007669"/>
    <property type="project" value="UniProtKB-UniRule"/>
</dbReference>
<dbReference type="FunFam" id="3.50.80.10:FF:000001">
    <property type="entry name" value="D-aminoacyl-tRNA deacylase"/>
    <property type="match status" value="1"/>
</dbReference>
<dbReference type="GO" id="GO:0019478">
    <property type="term" value="P:D-amino acid catabolic process"/>
    <property type="evidence" value="ECO:0007669"/>
    <property type="project" value="UniProtKB-UniRule"/>
</dbReference>
<gene>
    <name evidence="2" type="primary">dtd</name>
    <name evidence="3" type="ORF">C0187_00050</name>
</gene>
<dbReference type="HAMAP" id="MF_00518">
    <property type="entry name" value="Deacylase_Dtd"/>
    <property type="match status" value="1"/>
</dbReference>
<feature type="short sequence motif" description="Gly-cisPro motif, important for rejection of L-amino acids" evidence="2">
    <location>
        <begin position="139"/>
        <end position="140"/>
    </location>
</feature>
<dbReference type="Proteomes" id="UP000242881">
    <property type="component" value="Unassembled WGS sequence"/>
</dbReference>
<evidence type="ECO:0000256" key="2">
    <source>
        <dbReference type="HAMAP-Rule" id="MF_00518"/>
    </source>
</evidence>
<evidence type="ECO:0000256" key="1">
    <source>
        <dbReference type="ARBA" id="ARBA00009673"/>
    </source>
</evidence>
<evidence type="ECO:0000313" key="4">
    <source>
        <dbReference type="Proteomes" id="UP000242881"/>
    </source>
</evidence>
<dbReference type="GO" id="GO:0106026">
    <property type="term" value="F:Gly-tRNA(Ala) deacylase activity"/>
    <property type="evidence" value="ECO:0007669"/>
    <property type="project" value="UniProtKB-UniRule"/>
</dbReference>
<protein>
    <recommendedName>
        <fullName evidence="2">D-aminoacyl-tRNA deacylase</fullName>
        <shortName evidence="2">DTD</shortName>
        <ecNumber evidence="2">3.1.1.96</ecNumber>
    </recommendedName>
    <alternativeName>
        <fullName evidence="2">Gly-tRNA(Ala) deacylase</fullName>
        <ecNumber evidence="2">3.1.1.-</ecNumber>
    </alternativeName>
</protein>
<dbReference type="RefSeq" id="WP_424605231.1">
    <property type="nucleotide sequence ID" value="NZ_JBNAVA010000003.1"/>
</dbReference>
<reference evidence="3 4" key="1">
    <citation type="submission" date="2018-01" db="EMBL/GenBank/DDBJ databases">
        <title>Metagenomic assembled genomes from two thermal pools in the Uzon Caldera, Kamchatka, Russia.</title>
        <authorList>
            <person name="Wilkins L."/>
            <person name="Ettinger C."/>
        </authorList>
    </citation>
    <scope>NUCLEOTIDE SEQUENCE [LARGE SCALE GENOMIC DNA]</scope>
    <source>
        <strain evidence="3">ZAV-05</strain>
    </source>
</reference>
<dbReference type="GO" id="GO:0005737">
    <property type="term" value="C:cytoplasm"/>
    <property type="evidence" value="ECO:0007669"/>
    <property type="project" value="UniProtKB-SubCell"/>
</dbReference>
<dbReference type="InterPro" id="IPR003732">
    <property type="entry name" value="Daa-tRNA_deacyls_DTD"/>
</dbReference>
<dbReference type="PANTHER" id="PTHR10472">
    <property type="entry name" value="D-TYROSYL-TRNA TYR DEACYLASE"/>
    <property type="match status" value="1"/>
</dbReference>
<keyword evidence="2" id="KW-0963">Cytoplasm</keyword>
<proteinExistence type="inferred from homology"/>
<dbReference type="InterPro" id="IPR023509">
    <property type="entry name" value="DTD-like_sf"/>
</dbReference>
<comment type="similarity">
    <text evidence="1 2">Belongs to the DTD family.</text>
</comment>
<comment type="domain">
    <text evidence="2">A Gly-cisPro motif from one monomer fits into the active site of the other monomer to allow specific chiral rejection of L-amino acids.</text>
</comment>
<dbReference type="AlphaFoldDB" id="A0A2J6WRR9"/>
<keyword evidence="2" id="KW-0820">tRNA-binding</keyword>
<dbReference type="SUPFAM" id="SSF69500">
    <property type="entry name" value="DTD-like"/>
    <property type="match status" value="1"/>
</dbReference>
<dbReference type="EMBL" id="PNIN01000001">
    <property type="protein sequence ID" value="PMP73091.1"/>
    <property type="molecule type" value="Genomic_DNA"/>
</dbReference>